<dbReference type="Proteomes" id="UP000185003">
    <property type="component" value="Unassembled WGS sequence"/>
</dbReference>
<evidence type="ECO:0000256" key="2">
    <source>
        <dbReference type="ARBA" id="ARBA00022692"/>
    </source>
</evidence>
<evidence type="ECO:0000256" key="1">
    <source>
        <dbReference type="ARBA" id="ARBA00004141"/>
    </source>
</evidence>
<dbReference type="STRING" id="536979.SAMN04488055_4707"/>
<keyword evidence="7" id="KW-1185">Reference proteome</keyword>
<keyword evidence="4 5" id="KW-0472">Membrane</keyword>
<feature type="transmembrane region" description="Helical" evidence="5">
    <location>
        <begin position="92"/>
        <end position="112"/>
    </location>
</feature>
<dbReference type="OrthoDB" id="7960583at2"/>
<gene>
    <name evidence="6" type="ORF">SAMN04488055_4707</name>
</gene>
<dbReference type="InterPro" id="IPR032808">
    <property type="entry name" value="DoxX"/>
</dbReference>
<proteinExistence type="predicted"/>
<reference evidence="6 7" key="1">
    <citation type="submission" date="2016-11" db="EMBL/GenBank/DDBJ databases">
        <authorList>
            <person name="Jaros S."/>
            <person name="Januszkiewicz K."/>
            <person name="Wedrychowicz H."/>
        </authorList>
    </citation>
    <scope>NUCLEOTIDE SEQUENCE [LARGE SCALE GENOMIC DNA]</scope>
    <source>
        <strain evidence="6 7">DSM 24787</strain>
    </source>
</reference>
<accession>A0A1N6JZC6</accession>
<dbReference type="Pfam" id="PF13564">
    <property type="entry name" value="DoxX_2"/>
    <property type="match status" value="1"/>
</dbReference>
<keyword evidence="2 5" id="KW-0812">Transmembrane</keyword>
<comment type="subcellular location">
    <subcellularLocation>
        <location evidence="1">Membrane</location>
        <topology evidence="1">Multi-pass membrane protein</topology>
    </subcellularLocation>
</comment>
<evidence type="ECO:0000256" key="4">
    <source>
        <dbReference type="ARBA" id="ARBA00023136"/>
    </source>
</evidence>
<organism evidence="6 7">
    <name type="scientific">Chitinophaga niabensis</name>
    <dbReference type="NCBI Taxonomy" id="536979"/>
    <lineage>
        <taxon>Bacteria</taxon>
        <taxon>Pseudomonadati</taxon>
        <taxon>Bacteroidota</taxon>
        <taxon>Chitinophagia</taxon>
        <taxon>Chitinophagales</taxon>
        <taxon>Chitinophagaceae</taxon>
        <taxon>Chitinophaga</taxon>
    </lineage>
</organism>
<dbReference type="RefSeq" id="WP_074242017.1">
    <property type="nucleotide sequence ID" value="NZ_FSRA01000002.1"/>
</dbReference>
<sequence>MKREKIIYWSLTCAISFFMLFSAYYSGTHAAEFAKMGFPEYFRIELTTAKIIGAMVLLFPQVPVKIKEWIYVAFSINLFSAFLAKLNTGYPVIGVIEPLTVLGLLIYFAWYLHKLELRKA</sequence>
<dbReference type="AlphaFoldDB" id="A0A1N6JZC6"/>
<protein>
    <submittedName>
        <fullName evidence="6">DoxX-like family protein</fullName>
    </submittedName>
</protein>
<evidence type="ECO:0000256" key="5">
    <source>
        <dbReference type="SAM" id="Phobius"/>
    </source>
</evidence>
<dbReference type="GO" id="GO:0016020">
    <property type="term" value="C:membrane"/>
    <property type="evidence" value="ECO:0007669"/>
    <property type="project" value="UniProtKB-SubCell"/>
</dbReference>
<evidence type="ECO:0000313" key="6">
    <source>
        <dbReference type="EMBL" id="SIO49406.1"/>
    </source>
</evidence>
<evidence type="ECO:0000256" key="3">
    <source>
        <dbReference type="ARBA" id="ARBA00022989"/>
    </source>
</evidence>
<evidence type="ECO:0000313" key="7">
    <source>
        <dbReference type="Proteomes" id="UP000185003"/>
    </source>
</evidence>
<dbReference type="EMBL" id="FSRA01000002">
    <property type="protein sequence ID" value="SIO49406.1"/>
    <property type="molecule type" value="Genomic_DNA"/>
</dbReference>
<feature type="transmembrane region" description="Helical" evidence="5">
    <location>
        <begin position="7"/>
        <end position="26"/>
    </location>
</feature>
<keyword evidence="3 5" id="KW-1133">Transmembrane helix</keyword>
<name>A0A1N6JZC6_9BACT</name>